<gene>
    <name evidence="2" type="ORF">JI435_434200</name>
</gene>
<keyword evidence="1" id="KW-0472">Membrane</keyword>
<dbReference type="VEuPathDB" id="FungiDB:JI435_434200"/>
<sequence length="130" mass="14445">MYAFIATLADAGTAAVSRAPLQAGFSSDLLYEKAAVSVLFSNLTVMDSMALAFSQTFLTLASGVYAGALNLEQRWRTEGTVTKVRKGLFYFIVVYTFLYAFVALVITVITLSIFWRRNVRELQVQLMPTH</sequence>
<keyword evidence="1" id="KW-1133">Transmembrane helix</keyword>
<organism evidence="2 3">
    <name type="scientific">Phaeosphaeria nodorum (strain SN15 / ATCC MYA-4574 / FGSC 10173)</name>
    <name type="common">Glume blotch fungus</name>
    <name type="synonym">Parastagonospora nodorum</name>
    <dbReference type="NCBI Taxonomy" id="321614"/>
    <lineage>
        <taxon>Eukaryota</taxon>
        <taxon>Fungi</taxon>
        <taxon>Dikarya</taxon>
        <taxon>Ascomycota</taxon>
        <taxon>Pezizomycotina</taxon>
        <taxon>Dothideomycetes</taxon>
        <taxon>Pleosporomycetidae</taxon>
        <taxon>Pleosporales</taxon>
        <taxon>Pleosporineae</taxon>
        <taxon>Phaeosphaeriaceae</taxon>
        <taxon>Parastagonospora</taxon>
    </lineage>
</organism>
<evidence type="ECO:0000313" key="3">
    <source>
        <dbReference type="Proteomes" id="UP000663193"/>
    </source>
</evidence>
<feature type="transmembrane region" description="Helical" evidence="1">
    <location>
        <begin position="49"/>
        <end position="68"/>
    </location>
</feature>
<evidence type="ECO:0000256" key="1">
    <source>
        <dbReference type="SAM" id="Phobius"/>
    </source>
</evidence>
<dbReference type="Proteomes" id="UP000663193">
    <property type="component" value="Chromosome 6"/>
</dbReference>
<accession>A0A7U2HZX9</accession>
<dbReference type="EMBL" id="CP069028">
    <property type="protein sequence ID" value="QRC96838.1"/>
    <property type="molecule type" value="Genomic_DNA"/>
</dbReference>
<proteinExistence type="predicted"/>
<keyword evidence="1" id="KW-0812">Transmembrane</keyword>
<dbReference type="OrthoDB" id="3763482at2759"/>
<protein>
    <submittedName>
        <fullName evidence="2">Uncharacterized protein</fullName>
    </submittedName>
</protein>
<feature type="transmembrane region" description="Helical" evidence="1">
    <location>
        <begin position="88"/>
        <end position="115"/>
    </location>
</feature>
<name>A0A7U2HZX9_PHANO</name>
<keyword evidence="3" id="KW-1185">Reference proteome</keyword>
<dbReference type="AlphaFoldDB" id="A0A7U2HZX9"/>
<evidence type="ECO:0000313" key="2">
    <source>
        <dbReference type="EMBL" id="QRC96838.1"/>
    </source>
</evidence>
<reference evidence="3" key="1">
    <citation type="journal article" date="2021" name="BMC Genomics">
        <title>Chromosome-level genome assembly and manually-curated proteome of model necrotroph Parastagonospora nodorum Sn15 reveals a genome-wide trove of candidate effector homologs, and redundancy of virulence-related functions within an accessory chromosome.</title>
        <authorList>
            <person name="Bertazzoni S."/>
            <person name="Jones D.A.B."/>
            <person name="Phan H.T."/>
            <person name="Tan K.-C."/>
            <person name="Hane J.K."/>
        </authorList>
    </citation>
    <scope>NUCLEOTIDE SEQUENCE [LARGE SCALE GENOMIC DNA]</scope>
    <source>
        <strain evidence="3">SN15 / ATCC MYA-4574 / FGSC 10173)</strain>
    </source>
</reference>